<sequence length="246" mass="26030">MIGVVIPAHNEARRLARCLSSAVAAARHRALEAEPVRIVVVLDSCTDASARIAARFEVEILTVTARKVGLARAAGADHLLGLGARWLAFTDADCRVAPDWLAAQLSLGADAVCGTVAVDDWRGHPACVREHWLRVYRDVDGHRHVHGANLGVSARAYRRAGGFPPLACDEDVMLVDLLAATGASIAWSAAPRVITSARRDARVRGGFGDTLSGWAHGRREAARAEPPLGCAAPSMAGSPDAQRETS</sequence>
<dbReference type="SUPFAM" id="SSF53448">
    <property type="entry name" value="Nucleotide-diphospho-sugar transferases"/>
    <property type="match status" value="1"/>
</dbReference>
<evidence type="ECO:0000313" key="9">
    <source>
        <dbReference type="Proteomes" id="UP000220629"/>
    </source>
</evidence>
<evidence type="ECO:0000256" key="2">
    <source>
        <dbReference type="ARBA" id="ARBA00022475"/>
    </source>
</evidence>
<evidence type="ECO:0000256" key="5">
    <source>
        <dbReference type="ARBA" id="ARBA00023136"/>
    </source>
</evidence>
<evidence type="ECO:0000256" key="1">
    <source>
        <dbReference type="ARBA" id="ARBA00004236"/>
    </source>
</evidence>
<dbReference type="GO" id="GO:0005886">
    <property type="term" value="C:plasma membrane"/>
    <property type="evidence" value="ECO:0007669"/>
    <property type="project" value="UniProtKB-SubCell"/>
</dbReference>
<dbReference type="Gene3D" id="3.90.550.10">
    <property type="entry name" value="Spore Coat Polysaccharide Biosynthesis Protein SpsA, Chain A"/>
    <property type="match status" value="1"/>
</dbReference>
<comment type="subcellular location">
    <subcellularLocation>
        <location evidence="1">Cell membrane</location>
    </subcellularLocation>
</comment>
<dbReference type="InterPro" id="IPR001173">
    <property type="entry name" value="Glyco_trans_2-like"/>
</dbReference>
<gene>
    <name evidence="8" type="ORF">CRM94_13000</name>
</gene>
<dbReference type="PANTHER" id="PTHR43646:SF2">
    <property type="entry name" value="GLYCOSYLTRANSFERASE 2-LIKE DOMAIN-CONTAINING PROTEIN"/>
    <property type="match status" value="1"/>
</dbReference>
<keyword evidence="3" id="KW-0328">Glycosyltransferase</keyword>
<evidence type="ECO:0000259" key="7">
    <source>
        <dbReference type="Pfam" id="PF00535"/>
    </source>
</evidence>
<proteinExistence type="predicted"/>
<feature type="domain" description="Glycosyltransferase 2-like" evidence="7">
    <location>
        <begin position="4"/>
        <end position="119"/>
    </location>
</feature>
<accession>A0A2A7SI77</accession>
<dbReference type="AlphaFoldDB" id="A0A2A7SI77"/>
<keyword evidence="4 8" id="KW-0808">Transferase</keyword>
<dbReference type="Proteomes" id="UP000220629">
    <property type="component" value="Unassembled WGS sequence"/>
</dbReference>
<organism evidence="8 9">
    <name type="scientific">Burkholderia gladioli</name>
    <name type="common">Pseudomonas marginata</name>
    <name type="synonym">Phytomonas marginata</name>
    <dbReference type="NCBI Taxonomy" id="28095"/>
    <lineage>
        <taxon>Bacteria</taxon>
        <taxon>Pseudomonadati</taxon>
        <taxon>Pseudomonadota</taxon>
        <taxon>Betaproteobacteria</taxon>
        <taxon>Burkholderiales</taxon>
        <taxon>Burkholderiaceae</taxon>
        <taxon>Burkholderia</taxon>
    </lineage>
</organism>
<dbReference type="GO" id="GO:0016757">
    <property type="term" value="F:glycosyltransferase activity"/>
    <property type="evidence" value="ECO:0007669"/>
    <property type="project" value="UniProtKB-KW"/>
</dbReference>
<keyword evidence="2" id="KW-1003">Cell membrane</keyword>
<dbReference type="Pfam" id="PF00535">
    <property type="entry name" value="Glycos_transf_2"/>
    <property type="match status" value="1"/>
</dbReference>
<keyword evidence="5" id="KW-0472">Membrane</keyword>
<dbReference type="InterPro" id="IPR029044">
    <property type="entry name" value="Nucleotide-diphossugar_trans"/>
</dbReference>
<evidence type="ECO:0000256" key="6">
    <source>
        <dbReference type="SAM" id="MobiDB-lite"/>
    </source>
</evidence>
<dbReference type="PANTHER" id="PTHR43646">
    <property type="entry name" value="GLYCOSYLTRANSFERASE"/>
    <property type="match status" value="1"/>
</dbReference>
<name>A0A2A7SI77_BURGA</name>
<feature type="region of interest" description="Disordered" evidence="6">
    <location>
        <begin position="222"/>
        <end position="246"/>
    </location>
</feature>
<evidence type="ECO:0000313" key="8">
    <source>
        <dbReference type="EMBL" id="PEH42995.1"/>
    </source>
</evidence>
<protein>
    <submittedName>
        <fullName evidence="8">Glycosyl transferase</fullName>
    </submittedName>
</protein>
<reference evidence="9" key="1">
    <citation type="submission" date="2017-09" db="EMBL/GenBank/DDBJ databases">
        <title>FDA dAtabase for Regulatory Grade micrObial Sequences (FDA-ARGOS): Supporting development and validation of Infectious Disease Dx tests.</title>
        <authorList>
            <person name="Minogue T."/>
            <person name="Wolcott M."/>
            <person name="Wasieloski L."/>
            <person name="Aguilar W."/>
            <person name="Moore D."/>
            <person name="Tallon L."/>
            <person name="Sadzewicz L."/>
            <person name="Ott S."/>
            <person name="Zhao X."/>
            <person name="Nagaraj S."/>
            <person name="Vavikolanu K."/>
            <person name="Aluvathingal J."/>
            <person name="Nadendla S."/>
            <person name="Sichtig H."/>
        </authorList>
    </citation>
    <scope>NUCLEOTIDE SEQUENCE [LARGE SCALE GENOMIC DNA]</scope>
    <source>
        <strain evidence="9">FDAARGOS_390</strain>
    </source>
</reference>
<comment type="caution">
    <text evidence="8">The sequence shown here is derived from an EMBL/GenBank/DDBJ whole genome shotgun (WGS) entry which is preliminary data.</text>
</comment>
<dbReference type="CDD" id="cd00761">
    <property type="entry name" value="Glyco_tranf_GTA_type"/>
    <property type="match status" value="1"/>
</dbReference>
<evidence type="ECO:0000256" key="4">
    <source>
        <dbReference type="ARBA" id="ARBA00022679"/>
    </source>
</evidence>
<evidence type="ECO:0000256" key="3">
    <source>
        <dbReference type="ARBA" id="ARBA00022676"/>
    </source>
</evidence>
<dbReference type="RefSeq" id="WP_096751460.1">
    <property type="nucleotide sequence ID" value="NZ_CADEPO010000003.1"/>
</dbReference>
<dbReference type="EMBL" id="PDDY01000001">
    <property type="protein sequence ID" value="PEH42995.1"/>
    <property type="molecule type" value="Genomic_DNA"/>
</dbReference>